<dbReference type="InterPro" id="IPR028098">
    <property type="entry name" value="Glyco_trans_4-like_N"/>
</dbReference>
<dbReference type="Proteomes" id="UP001232019">
    <property type="component" value="Chromosome"/>
</dbReference>
<dbReference type="Gene3D" id="3.40.50.2000">
    <property type="entry name" value="Glycogen Phosphorylase B"/>
    <property type="match status" value="2"/>
</dbReference>
<dbReference type="SUPFAM" id="SSF53756">
    <property type="entry name" value="UDP-Glycosyltransferase/glycogen phosphorylase"/>
    <property type="match status" value="1"/>
</dbReference>
<proteinExistence type="predicted"/>
<accession>A0AA51ZWK7</accession>
<keyword evidence="3" id="KW-0328">Glycosyltransferase</keyword>
<name>A0AA51ZWK7_9BACT</name>
<organism evidence="3">
    <name type="scientific">Marivirga arenosa</name>
    <dbReference type="NCBI Taxonomy" id="3059076"/>
    <lineage>
        <taxon>Bacteria</taxon>
        <taxon>Pseudomonadati</taxon>
        <taxon>Bacteroidota</taxon>
        <taxon>Cytophagia</taxon>
        <taxon>Cytophagales</taxon>
        <taxon>Marivirgaceae</taxon>
        <taxon>Marivirga</taxon>
    </lineage>
</organism>
<dbReference type="Pfam" id="PF00534">
    <property type="entry name" value="Glycos_transf_1"/>
    <property type="match status" value="1"/>
</dbReference>
<dbReference type="EMBL" id="CP129968">
    <property type="protein sequence ID" value="WNB18074.1"/>
    <property type="molecule type" value="Genomic_DNA"/>
</dbReference>
<protein>
    <submittedName>
        <fullName evidence="3">Glycosyltransferase</fullName>
        <ecNumber evidence="3">2.4.-.-</ecNumber>
    </submittedName>
</protein>
<dbReference type="KEGG" id="marp:QYS47_29130"/>
<keyword evidence="3" id="KW-0808">Transferase</keyword>
<evidence type="ECO:0000259" key="1">
    <source>
        <dbReference type="Pfam" id="PF00534"/>
    </source>
</evidence>
<gene>
    <name evidence="3" type="ORF">QYS47_29130</name>
</gene>
<reference evidence="3" key="1">
    <citation type="submission" date="2023-08" db="EMBL/GenBank/DDBJ databases">
        <title>Comparative genomics and taxonomic characterization of three novel marine species of genus Marivirga.</title>
        <authorList>
            <person name="Muhammad N."/>
            <person name="Kim S.-G."/>
        </authorList>
    </citation>
    <scope>NUCLEOTIDE SEQUENCE</scope>
    <source>
        <strain evidence="3">BKB1-2</strain>
    </source>
</reference>
<dbReference type="InterPro" id="IPR001296">
    <property type="entry name" value="Glyco_trans_1"/>
</dbReference>
<feature type="domain" description="Glycosyltransferase subfamily 4-like N-terminal" evidence="2">
    <location>
        <begin position="26"/>
        <end position="202"/>
    </location>
</feature>
<sequence>MEVFKNILIISYQFPPENSGGSLRPYRFAQNLYKYGLKPIVVARSIGNEKFERIDNDNFIEYRIPTKKKNYLYKLRTSYYFNIYDPDFYIWKTNLYTYLDRIIIENQIDIVLITMPPFSMSRIGYRLKNKYKMKLIFDWRDHWSQWNTTPYATYFHYIANLWLERKCLKIADVNIVVTPQMRKDLLNLHKKISNKKIKVITNSFEGGIDSYKLKPKNSTIKIGYVGSFYFNPKSEFLMKAKWYSKKPYQWFQYIPFEEDWKYRSPYYFLKIIKYLKDQNQIKPDDFKLIFAGKKEDWLEKMILSMELTEFVEFKGFLTYKESMDFQSDCDYLLITSSKVIGGRAYTIAGKTFEYFQKSKPIIAVVPEGDQKEIILHTKTGFILDPDEVEKSSDYLLQIVSGAASVVPDTESILQYSAENTTKKIANIINKFN</sequence>
<dbReference type="Pfam" id="PF13439">
    <property type="entry name" value="Glyco_transf_4"/>
    <property type="match status" value="1"/>
</dbReference>
<dbReference type="RefSeq" id="WP_322347612.1">
    <property type="nucleotide sequence ID" value="NZ_CP129968.2"/>
</dbReference>
<dbReference type="GO" id="GO:0016757">
    <property type="term" value="F:glycosyltransferase activity"/>
    <property type="evidence" value="ECO:0007669"/>
    <property type="project" value="UniProtKB-KW"/>
</dbReference>
<dbReference type="EC" id="2.4.-.-" evidence="3"/>
<evidence type="ECO:0000313" key="3">
    <source>
        <dbReference type="EMBL" id="WNB18074.1"/>
    </source>
</evidence>
<evidence type="ECO:0000259" key="2">
    <source>
        <dbReference type="Pfam" id="PF13439"/>
    </source>
</evidence>
<dbReference type="AlphaFoldDB" id="A0AA51ZWK7"/>
<feature type="domain" description="Glycosyl transferase family 1" evidence="1">
    <location>
        <begin position="267"/>
        <end position="400"/>
    </location>
</feature>